<evidence type="ECO:0000256" key="2">
    <source>
        <dbReference type="ARBA" id="ARBA00022679"/>
    </source>
</evidence>
<evidence type="ECO:0000313" key="3">
    <source>
        <dbReference type="EMBL" id="MFD2616023.1"/>
    </source>
</evidence>
<comment type="caution">
    <text evidence="3">The sequence shown here is derived from an EMBL/GenBank/DDBJ whole genome shotgun (WGS) entry which is preliminary data.</text>
</comment>
<sequence length="245" mass="28101">MNKKYIGNIGVSVISKERFLNEFVEKMKCGSKKNIFFLNDHCFNIAQKDADYLKYLNNADYVLNDGLGITLGAKLFNIELKENLNGTDLMPQVLKKCEKLDASIFLLGAKEENIEAAVSNIQSSYPHLKIAGYHHGYFNSDERIIEKINQSKADVLIVGMGVPLQEKFIGQYDQEINSPVRFAVGAYIDFASGNVRRAPKLMRKLNLEWLFRMALEPKRMWKRNFIGHGLFFINVLRLKKQNNTK</sequence>
<keyword evidence="4" id="KW-1185">Reference proteome</keyword>
<dbReference type="PANTHER" id="PTHR34136">
    <property type="match status" value="1"/>
</dbReference>
<proteinExistence type="predicted"/>
<dbReference type="Proteomes" id="UP001597458">
    <property type="component" value="Unassembled WGS sequence"/>
</dbReference>
<evidence type="ECO:0000313" key="4">
    <source>
        <dbReference type="Proteomes" id="UP001597458"/>
    </source>
</evidence>
<evidence type="ECO:0000256" key="1">
    <source>
        <dbReference type="ARBA" id="ARBA00022676"/>
    </source>
</evidence>
<keyword evidence="1" id="KW-0328">Glycosyltransferase</keyword>
<accession>A0ABW5PML4</accession>
<gene>
    <name evidence="3" type="ORF">ACFSTF_01620</name>
</gene>
<organism evidence="3 4">
    <name type="scientific">Terrilactibacillus laevilacticus</name>
    <dbReference type="NCBI Taxonomy" id="1380157"/>
    <lineage>
        <taxon>Bacteria</taxon>
        <taxon>Bacillati</taxon>
        <taxon>Bacillota</taxon>
        <taxon>Bacilli</taxon>
        <taxon>Bacillales</taxon>
        <taxon>Bacillaceae</taxon>
        <taxon>Terrilactibacillus</taxon>
    </lineage>
</organism>
<dbReference type="RefSeq" id="WP_141190695.1">
    <property type="nucleotide sequence ID" value="NZ_JBHUMR010000006.1"/>
</dbReference>
<dbReference type="Pfam" id="PF03808">
    <property type="entry name" value="Glyco_tran_WecG"/>
    <property type="match status" value="1"/>
</dbReference>
<dbReference type="EMBL" id="JBHUMR010000006">
    <property type="protein sequence ID" value="MFD2616023.1"/>
    <property type="molecule type" value="Genomic_DNA"/>
</dbReference>
<name>A0ABW5PML4_9BACI</name>
<dbReference type="CDD" id="cd06533">
    <property type="entry name" value="Glyco_transf_WecG_TagA"/>
    <property type="match status" value="1"/>
</dbReference>
<keyword evidence="2" id="KW-0808">Transferase</keyword>
<dbReference type="NCBIfam" id="TIGR00696">
    <property type="entry name" value="wecG_tagA_cpsF"/>
    <property type="match status" value="1"/>
</dbReference>
<dbReference type="PANTHER" id="PTHR34136:SF1">
    <property type="entry name" value="UDP-N-ACETYL-D-MANNOSAMINURONIC ACID TRANSFERASE"/>
    <property type="match status" value="1"/>
</dbReference>
<dbReference type="InterPro" id="IPR004629">
    <property type="entry name" value="WecG_TagA_CpsF"/>
</dbReference>
<protein>
    <submittedName>
        <fullName evidence="3">WecB/TagA/CpsF family glycosyltransferase</fullName>
    </submittedName>
</protein>
<reference evidence="4" key="1">
    <citation type="journal article" date="2019" name="Int. J. Syst. Evol. Microbiol.">
        <title>The Global Catalogue of Microorganisms (GCM) 10K type strain sequencing project: providing services to taxonomists for standard genome sequencing and annotation.</title>
        <authorList>
            <consortium name="The Broad Institute Genomics Platform"/>
            <consortium name="The Broad Institute Genome Sequencing Center for Infectious Disease"/>
            <person name="Wu L."/>
            <person name="Ma J."/>
        </authorList>
    </citation>
    <scope>NUCLEOTIDE SEQUENCE [LARGE SCALE GENOMIC DNA]</scope>
    <source>
        <strain evidence="4">TISTR 2241</strain>
    </source>
</reference>